<dbReference type="OrthoDB" id="205369at2157"/>
<evidence type="ECO:0000313" key="2">
    <source>
        <dbReference type="EMBL" id="PCR89317.1"/>
    </source>
</evidence>
<reference evidence="2 3" key="1">
    <citation type="submission" date="2017-09" db="EMBL/GenBank/DDBJ databases">
        <title>Genome sequences of Natrinema ejinorence JCM 13890T.</title>
        <authorList>
            <person name="Roh S.W."/>
            <person name="Kim Y.B."/>
            <person name="Kim J.Y."/>
        </authorList>
    </citation>
    <scope>NUCLEOTIDE SEQUENCE [LARGE SCALE GENOMIC DNA]</scope>
    <source>
        <strain evidence="2 3">JCM 13890</strain>
    </source>
</reference>
<feature type="region of interest" description="Disordered" evidence="1">
    <location>
        <begin position="122"/>
        <end position="148"/>
    </location>
</feature>
<keyword evidence="3" id="KW-1185">Reference proteome</keyword>
<sequence length="148" mass="16526">MTGFDFDIKGLEAHKRQLREERDKWTGDGGTWYVGTAVEYAVYLEYGTSKMDPKPFFRPALAEAEQDLSAFVRDNTRKTLSQIDGPRELVKTIAFALERRVKEIITEKGLIESGTMRASVRAVPTRPDDLPTADEVDPSASADIEVSA</sequence>
<dbReference type="AlphaFoldDB" id="A0A2A5QR47"/>
<proteinExistence type="predicted"/>
<comment type="caution">
    <text evidence="2">The sequence shown here is derived from an EMBL/GenBank/DDBJ whole genome shotgun (WGS) entry which is preliminary data.</text>
</comment>
<evidence type="ECO:0000256" key="1">
    <source>
        <dbReference type="SAM" id="MobiDB-lite"/>
    </source>
</evidence>
<gene>
    <name evidence="2" type="ORF">CP557_01450</name>
</gene>
<organism evidence="2 3">
    <name type="scientific">Natrinema ejinorense</name>
    <dbReference type="NCBI Taxonomy" id="373386"/>
    <lineage>
        <taxon>Archaea</taxon>
        <taxon>Methanobacteriati</taxon>
        <taxon>Methanobacteriota</taxon>
        <taxon>Stenosarchaea group</taxon>
        <taxon>Halobacteria</taxon>
        <taxon>Halobacteriales</taxon>
        <taxon>Natrialbaceae</taxon>
        <taxon>Natrinema</taxon>
    </lineage>
</organism>
<name>A0A2A5QR47_9EURY</name>
<evidence type="ECO:0000313" key="3">
    <source>
        <dbReference type="Proteomes" id="UP000219689"/>
    </source>
</evidence>
<accession>A0A2A5QR47</accession>
<dbReference type="Proteomes" id="UP000219689">
    <property type="component" value="Unassembled WGS sequence"/>
</dbReference>
<dbReference type="RefSeq" id="WP_097378265.1">
    <property type="nucleotide sequence ID" value="NZ_NXNI01000001.1"/>
</dbReference>
<dbReference type="EMBL" id="NXNI01000001">
    <property type="protein sequence ID" value="PCR89317.1"/>
    <property type="molecule type" value="Genomic_DNA"/>
</dbReference>
<protein>
    <submittedName>
        <fullName evidence="2">Uncharacterized protein</fullName>
    </submittedName>
</protein>